<dbReference type="Pfam" id="PF13449">
    <property type="entry name" value="Phytase-like"/>
    <property type="match status" value="1"/>
</dbReference>
<accession>A0A839Y339</accession>
<dbReference type="SUPFAM" id="SSF63829">
    <property type="entry name" value="Calcium-dependent phosphotriesterase"/>
    <property type="match status" value="1"/>
</dbReference>
<dbReference type="PANTHER" id="PTHR37957">
    <property type="entry name" value="BLR7070 PROTEIN"/>
    <property type="match status" value="1"/>
</dbReference>
<evidence type="ECO:0000313" key="3">
    <source>
        <dbReference type="Proteomes" id="UP000580718"/>
    </source>
</evidence>
<dbReference type="InterPro" id="IPR027372">
    <property type="entry name" value="Phytase-like_dom"/>
</dbReference>
<organism evidence="2 3">
    <name type="scientific">Modestobacter versicolor</name>
    <dbReference type="NCBI Taxonomy" id="429133"/>
    <lineage>
        <taxon>Bacteria</taxon>
        <taxon>Bacillati</taxon>
        <taxon>Actinomycetota</taxon>
        <taxon>Actinomycetes</taxon>
        <taxon>Geodermatophilales</taxon>
        <taxon>Geodermatophilaceae</taxon>
        <taxon>Modestobacter</taxon>
    </lineage>
</organism>
<proteinExistence type="predicted"/>
<dbReference type="AlphaFoldDB" id="A0A839Y339"/>
<dbReference type="RefSeq" id="WP_220036026.1">
    <property type="nucleotide sequence ID" value="NZ_JACIBU010000001.1"/>
</dbReference>
<reference evidence="2 3" key="1">
    <citation type="submission" date="2020-08" db="EMBL/GenBank/DDBJ databases">
        <title>Sequencing the genomes of 1000 actinobacteria strains.</title>
        <authorList>
            <person name="Klenk H.-P."/>
        </authorList>
    </citation>
    <scope>NUCLEOTIDE SEQUENCE [LARGE SCALE GENOMIC DNA]</scope>
    <source>
        <strain evidence="2 3">DSM 16678</strain>
    </source>
</reference>
<dbReference type="PANTHER" id="PTHR37957:SF1">
    <property type="entry name" value="PHYTASE-LIKE DOMAIN-CONTAINING PROTEIN"/>
    <property type="match status" value="1"/>
</dbReference>
<protein>
    <recommendedName>
        <fullName evidence="1">Phytase-like domain-containing protein</fullName>
    </recommendedName>
</protein>
<dbReference type="Proteomes" id="UP000580718">
    <property type="component" value="Unassembled WGS sequence"/>
</dbReference>
<evidence type="ECO:0000313" key="2">
    <source>
        <dbReference type="EMBL" id="MBB3675061.1"/>
    </source>
</evidence>
<gene>
    <name evidence="2" type="ORF">FHX36_000796</name>
</gene>
<dbReference type="EMBL" id="JACIBU010000001">
    <property type="protein sequence ID" value="MBB3675061.1"/>
    <property type="molecule type" value="Genomic_DNA"/>
</dbReference>
<feature type="domain" description="Phytase-like" evidence="1">
    <location>
        <begin position="80"/>
        <end position="373"/>
    </location>
</feature>
<evidence type="ECO:0000259" key="1">
    <source>
        <dbReference type="Pfam" id="PF13449"/>
    </source>
</evidence>
<comment type="caution">
    <text evidence="2">The sequence shown here is derived from an EMBL/GenBank/DDBJ whole genome shotgun (WGS) entry which is preliminary data.</text>
</comment>
<name>A0A839Y339_9ACTN</name>
<sequence>MRRPRPLVLAGASALVGLLLGGLAVPALAGPSGPVPRGSGLQQAELVGHAVLPALTFGEQIPSGALVADANGVDAPFPAQPVQGFSGLLVQNGGEAFVLSDNGYGTKANSADYLLRVNRLRVDVVTSEVTVVGGFGLSDPRKVLTQPLTRADRRLTGADFDPESFQRMPDGTFWFGEEFGPSLLHTDAQGRVLSAPVAPAGVRSPDAPDLAGGQPTIGSSKGFEGMALSPDGRTLYPMLEGAVAGDDPQTLRIYSFDTRTGKYTGLKSQFRLESPGDAIGDLVALDDDRFLVIERDNAQGPASQLKAVYLLDTRDADRDGFADKELLVNLLAIPDPEGVAGAPGSFFTFPFVTIEQLAVLDDHTIVVGNDNNFPGSNGRTAGVPDDNEYAFIQVDQDLDVAAPRR</sequence>